<evidence type="ECO:0000256" key="3">
    <source>
        <dbReference type="ARBA" id="ARBA00023235"/>
    </source>
</evidence>
<dbReference type="InterPro" id="IPR020094">
    <property type="entry name" value="TruA/RsuA/RluB/E/F_N"/>
</dbReference>
<dbReference type="SUPFAM" id="SSF55120">
    <property type="entry name" value="Pseudouridine synthase"/>
    <property type="match status" value="1"/>
</dbReference>
<feature type="active site" description="Nucleophile" evidence="4">
    <location>
        <position position="108"/>
    </location>
</feature>
<feature type="domain" description="Pseudouridine synthase I TruA alpha/beta" evidence="6">
    <location>
        <begin position="218"/>
        <end position="320"/>
    </location>
</feature>
<accession>A0A2A9E1P2</accession>
<dbReference type="RefSeq" id="WP_098409034.1">
    <property type="nucleotide sequence ID" value="NZ_PDJE01000001.1"/>
</dbReference>
<comment type="subunit">
    <text evidence="4">Homodimer.</text>
</comment>
<gene>
    <name evidence="4" type="primary">truA</name>
    <name evidence="7" type="ORF">ATJ78_3094</name>
</gene>
<dbReference type="Gene3D" id="3.30.70.580">
    <property type="entry name" value="Pseudouridine synthase I, catalytic domain, N-terminal subdomain"/>
    <property type="match status" value="1"/>
</dbReference>
<comment type="similarity">
    <text evidence="1 4 5">Belongs to the tRNA pseudouridine synthase TruA family.</text>
</comment>
<keyword evidence="3 4" id="KW-0413">Isomerase</keyword>
<evidence type="ECO:0000313" key="8">
    <source>
        <dbReference type="Proteomes" id="UP000221369"/>
    </source>
</evidence>
<dbReference type="AlphaFoldDB" id="A0A2A9E1P2"/>
<evidence type="ECO:0000256" key="4">
    <source>
        <dbReference type="HAMAP-Rule" id="MF_00171"/>
    </source>
</evidence>
<sequence>MKVDLVLARLIRDGQRIRVHGTDGFVEILAEPDAGGACRRVDRLSAVIDQHPDATRFRLDIAYDGTDFKGWARQPGLRTVQGVLEDAIARLFGRRGDEPGLTVAGRTDAGVHATGQVAHIDLLERHVDALKRQRRRDAVPQSPGEVFTRRVDGVLGRRSDVVVTSASEAPAGFDARFSASWRRYEYRVADDVTGRNPLERNTIVWRPGVLDVDAMDAAARELVGLHDFGAYCKPREGATTIRTLQDFCWRRDDAGRVIAEVRADAFCHSMVRSLVGACVAVGEGRLSAAELVQIRDAAERTSSFTVMPAHGLTLVQVGYPEDDLLAARAELTKAKRTLD</sequence>
<comment type="catalytic activity">
    <reaction evidence="4 5">
        <text>uridine(38/39/40) in tRNA = pseudouridine(38/39/40) in tRNA</text>
        <dbReference type="Rhea" id="RHEA:22376"/>
        <dbReference type="Rhea" id="RHEA-COMP:10085"/>
        <dbReference type="Rhea" id="RHEA-COMP:10087"/>
        <dbReference type="ChEBI" id="CHEBI:65314"/>
        <dbReference type="ChEBI" id="CHEBI:65315"/>
        <dbReference type="EC" id="5.4.99.12"/>
    </reaction>
</comment>
<name>A0A2A9E1P2_9MICO</name>
<evidence type="ECO:0000259" key="6">
    <source>
        <dbReference type="Pfam" id="PF01416"/>
    </source>
</evidence>
<dbReference type="HAMAP" id="MF_00171">
    <property type="entry name" value="TruA"/>
    <property type="match status" value="1"/>
</dbReference>
<dbReference type="InterPro" id="IPR001406">
    <property type="entry name" value="PsdUridine_synth_TruA"/>
</dbReference>
<dbReference type="InterPro" id="IPR020097">
    <property type="entry name" value="PsdUridine_synth_TruA_a/b_dom"/>
</dbReference>
<dbReference type="GO" id="GO:0003723">
    <property type="term" value="F:RNA binding"/>
    <property type="evidence" value="ECO:0007669"/>
    <property type="project" value="InterPro"/>
</dbReference>
<dbReference type="Proteomes" id="UP000221369">
    <property type="component" value="Unassembled WGS sequence"/>
</dbReference>
<dbReference type="GO" id="GO:0031119">
    <property type="term" value="P:tRNA pseudouridine synthesis"/>
    <property type="evidence" value="ECO:0007669"/>
    <property type="project" value="UniProtKB-UniRule"/>
</dbReference>
<feature type="domain" description="Pseudouridine synthase I TruA alpha/beta" evidence="6">
    <location>
        <begin position="62"/>
        <end position="128"/>
    </location>
</feature>
<organism evidence="7 8">
    <name type="scientific">Paramicrobacterium agarici</name>
    <dbReference type="NCBI Taxonomy" id="630514"/>
    <lineage>
        <taxon>Bacteria</taxon>
        <taxon>Bacillati</taxon>
        <taxon>Actinomycetota</taxon>
        <taxon>Actinomycetes</taxon>
        <taxon>Micrococcales</taxon>
        <taxon>Microbacteriaceae</taxon>
        <taxon>Paramicrobacterium</taxon>
    </lineage>
</organism>
<dbReference type="InterPro" id="IPR020103">
    <property type="entry name" value="PsdUridine_synth_cat_dom_sf"/>
</dbReference>
<dbReference type="PANTHER" id="PTHR11142">
    <property type="entry name" value="PSEUDOURIDYLATE SYNTHASE"/>
    <property type="match status" value="1"/>
</dbReference>
<evidence type="ECO:0000313" key="7">
    <source>
        <dbReference type="EMBL" id="PFG32110.1"/>
    </source>
</evidence>
<dbReference type="Gene3D" id="3.30.70.660">
    <property type="entry name" value="Pseudouridine synthase I, catalytic domain, C-terminal subdomain"/>
    <property type="match status" value="1"/>
</dbReference>
<evidence type="ECO:0000256" key="1">
    <source>
        <dbReference type="ARBA" id="ARBA00009375"/>
    </source>
</evidence>
<reference evidence="7 8" key="1">
    <citation type="submission" date="2017-10" db="EMBL/GenBank/DDBJ databases">
        <title>Sequencing the genomes of 1000 actinobacteria strains.</title>
        <authorList>
            <person name="Klenk H.-P."/>
        </authorList>
    </citation>
    <scope>NUCLEOTIDE SEQUENCE [LARGE SCALE GENOMIC DNA]</scope>
    <source>
        <strain evidence="7 8">DSM 21798</strain>
    </source>
</reference>
<keyword evidence="8" id="KW-1185">Reference proteome</keyword>
<comment type="caution">
    <text evidence="7">The sequence shown here is derived from an EMBL/GenBank/DDBJ whole genome shotgun (WGS) entry which is preliminary data.</text>
</comment>
<evidence type="ECO:0000256" key="2">
    <source>
        <dbReference type="ARBA" id="ARBA00022694"/>
    </source>
</evidence>
<dbReference type="EC" id="5.4.99.12" evidence="4"/>
<dbReference type="Pfam" id="PF01416">
    <property type="entry name" value="PseudoU_synth_1"/>
    <property type="match status" value="2"/>
</dbReference>
<dbReference type="EMBL" id="PDJE01000001">
    <property type="protein sequence ID" value="PFG32110.1"/>
    <property type="molecule type" value="Genomic_DNA"/>
</dbReference>
<dbReference type="PANTHER" id="PTHR11142:SF0">
    <property type="entry name" value="TRNA PSEUDOURIDINE SYNTHASE-LIKE 1"/>
    <property type="match status" value="1"/>
</dbReference>
<feature type="binding site" evidence="4">
    <location>
        <position position="184"/>
    </location>
    <ligand>
        <name>substrate</name>
    </ligand>
</feature>
<proteinExistence type="inferred from homology"/>
<comment type="caution">
    <text evidence="4">Lacks conserved residue(s) required for the propagation of feature annotation.</text>
</comment>
<dbReference type="InterPro" id="IPR020095">
    <property type="entry name" value="PsdUridine_synth_TruA_C"/>
</dbReference>
<comment type="function">
    <text evidence="4">Formation of pseudouridine at positions 38, 39 and 40 in the anticodon stem and loop of transfer RNAs.</text>
</comment>
<evidence type="ECO:0000256" key="5">
    <source>
        <dbReference type="RuleBase" id="RU003792"/>
    </source>
</evidence>
<protein>
    <recommendedName>
        <fullName evidence="4">tRNA pseudouridine synthase A</fullName>
        <ecNumber evidence="4">5.4.99.12</ecNumber>
    </recommendedName>
    <alternativeName>
        <fullName evidence="4">tRNA pseudouridine(38-40) synthase</fullName>
    </alternativeName>
    <alternativeName>
        <fullName evidence="4">tRNA pseudouridylate synthase I</fullName>
    </alternativeName>
    <alternativeName>
        <fullName evidence="4">tRNA-uridine isomerase I</fullName>
    </alternativeName>
</protein>
<dbReference type="GO" id="GO:0160147">
    <property type="term" value="F:tRNA pseudouridine(38-40) synthase activity"/>
    <property type="evidence" value="ECO:0007669"/>
    <property type="project" value="UniProtKB-EC"/>
</dbReference>
<dbReference type="CDD" id="cd02570">
    <property type="entry name" value="PseudoU_synth_EcTruA"/>
    <property type="match status" value="1"/>
</dbReference>
<dbReference type="FunFam" id="3.30.70.660:FF:000003">
    <property type="entry name" value="tRNA pseudouridine synthase A"/>
    <property type="match status" value="1"/>
</dbReference>
<keyword evidence="2 4" id="KW-0819">tRNA processing</keyword>